<dbReference type="AlphaFoldDB" id="Q4E0R8"/>
<proteinExistence type="predicted"/>
<dbReference type="PaxDb" id="353153-Q4E0R8"/>
<organism evidence="2 3">
    <name type="scientific">Trypanosoma cruzi (strain CL Brener)</name>
    <dbReference type="NCBI Taxonomy" id="353153"/>
    <lineage>
        <taxon>Eukaryota</taxon>
        <taxon>Discoba</taxon>
        <taxon>Euglenozoa</taxon>
        <taxon>Kinetoplastea</taxon>
        <taxon>Metakinetoplastina</taxon>
        <taxon>Trypanosomatida</taxon>
        <taxon>Trypanosomatidae</taxon>
        <taxon>Trypanosoma</taxon>
        <taxon>Schizotrypanum</taxon>
    </lineage>
</organism>
<dbReference type="InParanoid" id="Q4E0R8"/>
<protein>
    <submittedName>
        <fullName evidence="2">Uncharacterized protein</fullName>
    </submittedName>
</protein>
<evidence type="ECO:0000313" key="3">
    <source>
        <dbReference type="Proteomes" id="UP000002296"/>
    </source>
</evidence>
<accession>Q4E0R8</accession>
<reference evidence="2 3" key="1">
    <citation type="journal article" date="2005" name="Science">
        <title>The genome sequence of Trypanosoma cruzi, etiologic agent of Chagas disease.</title>
        <authorList>
            <person name="El-Sayed N.M."/>
            <person name="Myler P.J."/>
            <person name="Bartholomeu D.C."/>
            <person name="Nilsson D."/>
            <person name="Aggarwal G."/>
            <person name="Tran A.N."/>
            <person name="Ghedin E."/>
            <person name="Worthey E.A."/>
            <person name="Delcher A.L."/>
            <person name="Blandin G."/>
            <person name="Westenberger S.J."/>
            <person name="Caler E."/>
            <person name="Cerqueira G.C."/>
            <person name="Branche C."/>
            <person name="Haas B."/>
            <person name="Anupama A."/>
            <person name="Arner E."/>
            <person name="Aslund L."/>
            <person name="Attipoe P."/>
            <person name="Bontempi E."/>
            <person name="Bringaud F."/>
            <person name="Burton P."/>
            <person name="Cadag E."/>
            <person name="Campbell D.A."/>
            <person name="Carrington M."/>
            <person name="Crabtree J."/>
            <person name="Darban H."/>
            <person name="da Silveira J.F."/>
            <person name="de Jong P."/>
            <person name="Edwards K."/>
            <person name="Englund P.T."/>
            <person name="Fazelina G."/>
            <person name="Feldblyum T."/>
            <person name="Ferella M."/>
            <person name="Frasch A.C."/>
            <person name="Gull K."/>
            <person name="Horn D."/>
            <person name="Hou L."/>
            <person name="Huang Y."/>
            <person name="Kindlund E."/>
            <person name="Klingbeil M."/>
            <person name="Kluge S."/>
            <person name="Koo H."/>
            <person name="Lacerda D."/>
            <person name="Levin M.J."/>
            <person name="Lorenzi H."/>
            <person name="Louie T."/>
            <person name="Machado C.R."/>
            <person name="McCulloch R."/>
            <person name="McKenna A."/>
            <person name="Mizuno Y."/>
            <person name="Mottram J.C."/>
            <person name="Nelson S."/>
            <person name="Ochaya S."/>
            <person name="Osoegawa K."/>
            <person name="Pai G."/>
            <person name="Parsons M."/>
            <person name="Pentony M."/>
            <person name="Pettersson U."/>
            <person name="Pop M."/>
            <person name="Ramirez J.L."/>
            <person name="Rinta J."/>
            <person name="Robertson L."/>
            <person name="Salzberg S.L."/>
            <person name="Sanchez D.O."/>
            <person name="Seyler A."/>
            <person name="Sharma R."/>
            <person name="Shetty J."/>
            <person name="Simpson A.J."/>
            <person name="Sisk E."/>
            <person name="Tammi M.T."/>
            <person name="Tarleton R."/>
            <person name="Teixeira S."/>
            <person name="Van Aken S."/>
            <person name="Vogt C."/>
            <person name="Ward P.N."/>
            <person name="Wickstead B."/>
            <person name="Wortman J."/>
            <person name="White O."/>
            <person name="Fraser C.M."/>
            <person name="Stuart K.D."/>
            <person name="Andersson B."/>
        </authorList>
    </citation>
    <scope>NUCLEOTIDE SEQUENCE [LARGE SCALE GENOMIC DNA]</scope>
    <source>
        <strain evidence="2 3">CL Brener</strain>
    </source>
</reference>
<dbReference type="KEGG" id="tcr:509965.429"/>
<feature type="region of interest" description="Disordered" evidence="1">
    <location>
        <begin position="77"/>
        <end position="115"/>
    </location>
</feature>
<name>Q4E0R8_TRYCC</name>
<keyword evidence="3" id="KW-1185">Reference proteome</keyword>
<dbReference type="RefSeq" id="XP_820260.1">
    <property type="nucleotide sequence ID" value="XM_815167.1"/>
</dbReference>
<dbReference type="EMBL" id="AAHK01000057">
    <property type="protein sequence ID" value="EAN98409.1"/>
    <property type="molecule type" value="Genomic_DNA"/>
</dbReference>
<evidence type="ECO:0000256" key="1">
    <source>
        <dbReference type="SAM" id="MobiDB-lite"/>
    </source>
</evidence>
<dbReference type="GeneID" id="3552887"/>
<feature type="non-terminal residue" evidence="2">
    <location>
        <position position="1"/>
    </location>
</feature>
<evidence type="ECO:0000313" key="2">
    <source>
        <dbReference type="EMBL" id="EAN98409.1"/>
    </source>
</evidence>
<dbReference type="Proteomes" id="UP000002296">
    <property type="component" value="Unassembled WGS sequence"/>
</dbReference>
<gene>
    <name evidence="2" type="ORF">Tc00.1047053509965.429</name>
</gene>
<sequence>RFRKSGHMPIWMNRSQNDAFEELSLAATDVFVEDPRYETKVAEAVEADVQQITQLTDLVLQDTKPLQLARKKGTSAAKSIGVDITKRRKKSKKSPDRVPLHKPTVLRAGSPETRI</sequence>
<comment type="caution">
    <text evidence="2">The sequence shown here is derived from an EMBL/GenBank/DDBJ whole genome shotgun (WGS) entry which is preliminary data.</text>
</comment>